<dbReference type="GeneID" id="70124068"/>
<dbReference type="PANTHER" id="PTHR37534:SF26">
    <property type="entry name" value="TRANSCRIPTION FACTOR, PUTATIVE-RELATED"/>
    <property type="match status" value="1"/>
</dbReference>
<comment type="subcellular location">
    <subcellularLocation>
        <location evidence="1">Nucleus</location>
    </subcellularLocation>
</comment>
<dbReference type="Pfam" id="PF11951">
    <property type="entry name" value="Fungal_trans_2"/>
    <property type="match status" value="1"/>
</dbReference>
<sequence>MDRGPLEREKAEAIKAEIARAGGKRRRISVSHKPLSPQPSLKSPSGDSFGPRRPSTGRFDGVALQNTPETTPKSLLYPQVEDTQSLTDYSFGLISPGDELWTDDMINWQDQVLPIRLDDGKSTVLPPRISSHVPSLDQCSISGELSLQGLRSPLPVVQNERHLSGNMGQTVNGGMSTYWERIGFQTDSVFTTTNSPGVVHRGLDDLLPGLSGNSSSTSSLDLTISSRKPNLQTAVMLSYYLNKVLLEQFRFSSNTNIIGQLWLQVLIYSSEHLLEITLILSQAHYIWESNPDFAKTYETDLSKAMRILRTLHSPNTMMRMLDKEQRAMQAVVACACFHQVICLELLYGGNSHWQQCLTQAGPYTQILIDIVVRGGIDANQSEPLSLATEQTLLAAAKTLLARLIWLDIMAAVSTGSRSYLKTNHSYLLSLEFVDMAEVFGCENWVVKELHEIISLHEWKKQAEAEQNLNIMQLATHGAAILQSLKEQIAQLGDTRPKTARTQAGGANDNHSSNCTKYVDRYMAKCITATYAQAATIFLHVVLSGPLPYLQEIQAAQAELRSSLDVLASKKLTGYVAWPLCVAACFATDDEQDPPLSPASLEVHGNPKMSKVCIEALNIGQKCRSIRKGGESAEWISAMKSLQTCILLA</sequence>
<dbReference type="Proteomes" id="UP000758603">
    <property type="component" value="Unassembled WGS sequence"/>
</dbReference>
<feature type="region of interest" description="Disordered" evidence="3">
    <location>
        <begin position="18"/>
        <end position="73"/>
    </location>
</feature>
<accession>A0A9P8UVX9</accession>
<gene>
    <name evidence="4" type="ORF">BKA67DRAFT_16167</name>
</gene>
<feature type="compositionally biased region" description="Low complexity" evidence="3">
    <location>
        <begin position="33"/>
        <end position="45"/>
    </location>
</feature>
<dbReference type="GO" id="GO:0005634">
    <property type="term" value="C:nucleus"/>
    <property type="evidence" value="ECO:0007669"/>
    <property type="project" value="UniProtKB-SubCell"/>
</dbReference>
<evidence type="ECO:0000313" key="5">
    <source>
        <dbReference type="Proteomes" id="UP000758603"/>
    </source>
</evidence>
<evidence type="ECO:0000256" key="3">
    <source>
        <dbReference type="SAM" id="MobiDB-lite"/>
    </source>
</evidence>
<dbReference type="GO" id="GO:0000976">
    <property type="term" value="F:transcription cis-regulatory region binding"/>
    <property type="evidence" value="ECO:0007669"/>
    <property type="project" value="TreeGrafter"/>
</dbReference>
<keyword evidence="5" id="KW-1185">Reference proteome</keyword>
<dbReference type="GO" id="GO:0045944">
    <property type="term" value="P:positive regulation of transcription by RNA polymerase II"/>
    <property type="evidence" value="ECO:0007669"/>
    <property type="project" value="TreeGrafter"/>
</dbReference>
<dbReference type="PANTHER" id="PTHR37534">
    <property type="entry name" value="TRANSCRIPTIONAL ACTIVATOR PROTEIN UGA3"/>
    <property type="match status" value="1"/>
</dbReference>
<dbReference type="InterPro" id="IPR021858">
    <property type="entry name" value="Fun_TF"/>
</dbReference>
<evidence type="ECO:0000256" key="1">
    <source>
        <dbReference type="ARBA" id="ARBA00004123"/>
    </source>
</evidence>
<name>A0A9P8UVX9_9PEZI</name>
<keyword evidence="2" id="KW-0539">Nucleus</keyword>
<reference evidence="4" key="1">
    <citation type="journal article" date="2021" name="Nat. Commun.">
        <title>Genetic determinants of endophytism in the Arabidopsis root mycobiome.</title>
        <authorList>
            <person name="Mesny F."/>
            <person name="Miyauchi S."/>
            <person name="Thiergart T."/>
            <person name="Pickel B."/>
            <person name="Atanasova L."/>
            <person name="Karlsson M."/>
            <person name="Huettel B."/>
            <person name="Barry K.W."/>
            <person name="Haridas S."/>
            <person name="Chen C."/>
            <person name="Bauer D."/>
            <person name="Andreopoulos W."/>
            <person name="Pangilinan J."/>
            <person name="LaButti K."/>
            <person name="Riley R."/>
            <person name="Lipzen A."/>
            <person name="Clum A."/>
            <person name="Drula E."/>
            <person name="Henrissat B."/>
            <person name="Kohler A."/>
            <person name="Grigoriev I.V."/>
            <person name="Martin F.M."/>
            <person name="Hacquard S."/>
        </authorList>
    </citation>
    <scope>NUCLEOTIDE SEQUENCE</scope>
    <source>
        <strain evidence="4">MPI-SDFR-AT-0073</strain>
    </source>
</reference>
<dbReference type="GO" id="GO:0003700">
    <property type="term" value="F:DNA-binding transcription factor activity"/>
    <property type="evidence" value="ECO:0007669"/>
    <property type="project" value="TreeGrafter"/>
</dbReference>
<dbReference type="EMBL" id="JAGPXC010000001">
    <property type="protein sequence ID" value="KAH6659516.1"/>
    <property type="molecule type" value="Genomic_DNA"/>
</dbReference>
<dbReference type="RefSeq" id="XP_045963647.1">
    <property type="nucleotide sequence ID" value="XM_046095175.1"/>
</dbReference>
<evidence type="ECO:0000313" key="4">
    <source>
        <dbReference type="EMBL" id="KAH6659516.1"/>
    </source>
</evidence>
<feature type="compositionally biased region" description="Polar residues" evidence="3">
    <location>
        <begin position="64"/>
        <end position="73"/>
    </location>
</feature>
<evidence type="ECO:0000256" key="2">
    <source>
        <dbReference type="ARBA" id="ARBA00023242"/>
    </source>
</evidence>
<dbReference type="OrthoDB" id="5213892at2759"/>
<proteinExistence type="predicted"/>
<dbReference type="AlphaFoldDB" id="A0A9P8UVX9"/>
<comment type="caution">
    <text evidence="4">The sequence shown here is derived from an EMBL/GenBank/DDBJ whole genome shotgun (WGS) entry which is preliminary data.</text>
</comment>
<organism evidence="4 5">
    <name type="scientific">Truncatella angustata</name>
    <dbReference type="NCBI Taxonomy" id="152316"/>
    <lineage>
        <taxon>Eukaryota</taxon>
        <taxon>Fungi</taxon>
        <taxon>Dikarya</taxon>
        <taxon>Ascomycota</taxon>
        <taxon>Pezizomycotina</taxon>
        <taxon>Sordariomycetes</taxon>
        <taxon>Xylariomycetidae</taxon>
        <taxon>Amphisphaeriales</taxon>
        <taxon>Sporocadaceae</taxon>
        <taxon>Truncatella</taxon>
    </lineage>
</organism>
<protein>
    <submittedName>
        <fullName evidence="4">Fungal-specific transcription factor domain-containing protein</fullName>
    </submittedName>
</protein>